<comment type="caution">
    <text evidence="1">The sequence shown here is derived from an EMBL/GenBank/DDBJ whole genome shotgun (WGS) entry which is preliminary data.</text>
</comment>
<keyword evidence="2" id="KW-1185">Reference proteome</keyword>
<dbReference type="Proteomes" id="UP001165590">
    <property type="component" value="Unassembled WGS sequence"/>
</dbReference>
<reference evidence="1" key="1">
    <citation type="journal article" date="2022" name="bioRxiv">
        <title>Discovery and biosynthetic assessment of Streptomyces ortus sp nov. isolated from a deep-sea sponge.</title>
        <authorList>
            <person name="Williams S.E."/>
        </authorList>
    </citation>
    <scope>NUCLEOTIDE SEQUENCE</scope>
    <source>
        <strain evidence="1">A15ISP2-DRY2</strain>
    </source>
</reference>
<proteinExistence type="predicted"/>
<organism evidence="1 2">
    <name type="scientific">Streptomyces ortus</name>
    <dbReference type="NCBI Taxonomy" id="2867268"/>
    <lineage>
        <taxon>Bacteria</taxon>
        <taxon>Bacillati</taxon>
        <taxon>Actinomycetota</taxon>
        <taxon>Actinomycetes</taxon>
        <taxon>Kitasatosporales</taxon>
        <taxon>Streptomycetaceae</taxon>
        <taxon>Streptomyces</taxon>
    </lineage>
</organism>
<sequence length="90" mass="9538">MTIKPTDLISTSAVTEALAAITAIADPVAREKAARDLQDALTKAIAEPMTQAKAVRQQAVLELRQTLTLAKVSEKTGLSVPRVDQLAKGK</sequence>
<evidence type="ECO:0000313" key="1">
    <source>
        <dbReference type="EMBL" id="MCX4231780.1"/>
    </source>
</evidence>
<dbReference type="RefSeq" id="WP_267024900.1">
    <property type="nucleotide sequence ID" value="NZ_JAIFZO010000002.1"/>
</dbReference>
<dbReference type="EMBL" id="JAIFZO010000002">
    <property type="protein sequence ID" value="MCX4231780.1"/>
    <property type="molecule type" value="Genomic_DNA"/>
</dbReference>
<evidence type="ECO:0000313" key="2">
    <source>
        <dbReference type="Proteomes" id="UP001165590"/>
    </source>
</evidence>
<name>A0ABT3UYP8_9ACTN</name>
<accession>A0ABT3UYP8</accession>
<protein>
    <recommendedName>
        <fullName evidence="3">XRE family transcriptional regulator</fullName>
    </recommendedName>
</protein>
<gene>
    <name evidence="1" type="ORF">K3769_03130</name>
</gene>
<evidence type="ECO:0008006" key="3">
    <source>
        <dbReference type="Google" id="ProtNLM"/>
    </source>
</evidence>